<gene>
    <name evidence="2" type="ORF">BDV35DRAFT_200253</name>
</gene>
<evidence type="ECO:0000313" key="2">
    <source>
        <dbReference type="EMBL" id="KAB8247373.1"/>
    </source>
</evidence>
<accession>A0A5N6H3N3</accession>
<sequence>MSMASSQPRPYNLRKAARPSTRLTGQDWKTAHKRRRALAESSANTRRRKVMTQPDELTPGRNMLPISNFLEAMRFLSTMNRKSTVSKLPINLNRPGMDYVYENLCVPDRASVHNTQESTRKPEGELKLLKPLCSENPNSYSGRPCSNNTWALVFSLSPRCFSHPSDRRTTAACRVVLTHLYQGGQC</sequence>
<evidence type="ECO:0000256" key="1">
    <source>
        <dbReference type="SAM" id="MobiDB-lite"/>
    </source>
</evidence>
<dbReference type="VEuPathDB" id="FungiDB:F9C07_1348018"/>
<dbReference type="Proteomes" id="UP000325434">
    <property type="component" value="Unassembled WGS sequence"/>
</dbReference>
<reference evidence="2" key="1">
    <citation type="submission" date="2019-04" db="EMBL/GenBank/DDBJ databases">
        <title>Friends and foes A comparative genomics study of 23 Aspergillus species from section Flavi.</title>
        <authorList>
            <consortium name="DOE Joint Genome Institute"/>
            <person name="Kjaerbolling I."/>
            <person name="Vesth T."/>
            <person name="Frisvad J.C."/>
            <person name="Nybo J.L."/>
            <person name="Theobald S."/>
            <person name="Kildgaard S."/>
            <person name="Isbrandt T."/>
            <person name="Kuo A."/>
            <person name="Sato A."/>
            <person name="Lyhne E.K."/>
            <person name="Kogle M.E."/>
            <person name="Wiebenga A."/>
            <person name="Kun R.S."/>
            <person name="Lubbers R.J."/>
            <person name="Makela M.R."/>
            <person name="Barry K."/>
            <person name="Chovatia M."/>
            <person name="Clum A."/>
            <person name="Daum C."/>
            <person name="Haridas S."/>
            <person name="He G."/>
            <person name="LaButti K."/>
            <person name="Lipzen A."/>
            <person name="Mondo S."/>
            <person name="Riley R."/>
            <person name="Salamov A."/>
            <person name="Simmons B.A."/>
            <person name="Magnuson J.K."/>
            <person name="Henrissat B."/>
            <person name="Mortensen U.H."/>
            <person name="Larsen T.O."/>
            <person name="Devries R.P."/>
            <person name="Grigoriev I.V."/>
            <person name="Machida M."/>
            <person name="Baker S.E."/>
            <person name="Andersen M.R."/>
        </authorList>
    </citation>
    <scope>NUCLEOTIDE SEQUENCE [LARGE SCALE GENOMIC DNA]</scope>
    <source>
        <strain evidence="2">CBS 121.62</strain>
    </source>
</reference>
<proteinExistence type="predicted"/>
<dbReference type="EMBL" id="ML734590">
    <property type="protein sequence ID" value="KAB8247373.1"/>
    <property type="molecule type" value="Genomic_DNA"/>
</dbReference>
<feature type="region of interest" description="Disordered" evidence="1">
    <location>
        <begin position="1"/>
        <end position="59"/>
    </location>
</feature>
<organism evidence="2">
    <name type="scientific">Aspergillus flavus</name>
    <dbReference type="NCBI Taxonomy" id="5059"/>
    <lineage>
        <taxon>Eukaryota</taxon>
        <taxon>Fungi</taxon>
        <taxon>Dikarya</taxon>
        <taxon>Ascomycota</taxon>
        <taxon>Pezizomycotina</taxon>
        <taxon>Eurotiomycetes</taxon>
        <taxon>Eurotiomycetidae</taxon>
        <taxon>Eurotiales</taxon>
        <taxon>Aspergillaceae</taxon>
        <taxon>Aspergillus</taxon>
        <taxon>Aspergillus subgen. Circumdati</taxon>
    </lineage>
</organism>
<dbReference type="AlphaFoldDB" id="A0A5N6H3N3"/>
<protein>
    <submittedName>
        <fullName evidence="2">Uncharacterized protein</fullName>
    </submittedName>
</protein>
<name>A0A5N6H3N3_ASPFL</name>